<evidence type="ECO:0000313" key="1">
    <source>
        <dbReference type="EMBL" id="KIO51580.1"/>
    </source>
</evidence>
<evidence type="ECO:0000313" key="4">
    <source>
        <dbReference type="Proteomes" id="UP000198302"/>
    </source>
</evidence>
<accession>A0A0D0EK48</accession>
<reference evidence="1 3" key="1">
    <citation type="submission" date="2015-01" db="EMBL/GenBank/DDBJ databases">
        <title>Genome of Flavobacterium hibernum DSM 12611.</title>
        <authorList>
            <person name="Stropko S.J."/>
            <person name="Pipes S.E."/>
            <person name="Newman J.D."/>
        </authorList>
    </citation>
    <scope>NUCLEOTIDE SEQUENCE [LARGE SCALE GENOMIC DNA]</scope>
    <source>
        <strain evidence="1 3">DSM 12611</strain>
    </source>
</reference>
<dbReference type="Pfam" id="PF26421">
    <property type="entry name" value="Avidin_like"/>
    <property type="match status" value="1"/>
</dbReference>
<organism evidence="1 3">
    <name type="scientific">Flavobacterium hibernum</name>
    <dbReference type="NCBI Taxonomy" id="37752"/>
    <lineage>
        <taxon>Bacteria</taxon>
        <taxon>Pseudomonadati</taxon>
        <taxon>Bacteroidota</taxon>
        <taxon>Flavobacteriia</taxon>
        <taxon>Flavobacteriales</taxon>
        <taxon>Flavobacteriaceae</taxon>
        <taxon>Flavobacterium</taxon>
    </lineage>
</organism>
<proteinExistence type="predicted"/>
<evidence type="ECO:0000313" key="3">
    <source>
        <dbReference type="Proteomes" id="UP000032061"/>
    </source>
</evidence>
<evidence type="ECO:0000313" key="2">
    <source>
        <dbReference type="EMBL" id="OXA85284.1"/>
    </source>
</evidence>
<comment type="caution">
    <text evidence="1">The sequence shown here is derived from an EMBL/GenBank/DDBJ whole genome shotgun (WGS) entry which is preliminary data.</text>
</comment>
<dbReference type="EMBL" id="MUGX01000026">
    <property type="protein sequence ID" value="OXA85284.1"/>
    <property type="molecule type" value="Genomic_DNA"/>
</dbReference>
<gene>
    <name evidence="2" type="ORF">B0A73_16940</name>
    <name evidence="1" type="ORF">IW18_18095</name>
</gene>
<protein>
    <recommendedName>
        <fullName evidence="5">N-acetylglutamate synthase</fullName>
    </recommendedName>
</protein>
<keyword evidence="4" id="KW-1185">Reference proteome</keyword>
<dbReference type="Proteomes" id="UP000032061">
    <property type="component" value="Unassembled WGS sequence"/>
</dbReference>
<reference evidence="2 4" key="2">
    <citation type="submission" date="2016-11" db="EMBL/GenBank/DDBJ databases">
        <title>Whole genomes of Flavobacteriaceae.</title>
        <authorList>
            <person name="Stine C."/>
            <person name="Li C."/>
            <person name="Tadesse D."/>
        </authorList>
    </citation>
    <scope>NUCLEOTIDE SEQUENCE [LARGE SCALE GENOMIC DNA]</scope>
    <source>
        <strain evidence="2 4">ATCC 51468</strain>
    </source>
</reference>
<dbReference type="EMBL" id="JPRK01000015">
    <property type="protein sequence ID" value="KIO51580.1"/>
    <property type="molecule type" value="Genomic_DNA"/>
</dbReference>
<dbReference type="STRING" id="37752.IW18_18095"/>
<sequence>MNKFDFNNKSFALIQNSENGQVNTETIFNYKQDDNLVTADYFGGSIKYGKIIAELKDDKLNMLYQCLTTDNELKAGKALAQIELTENGKIKLSLDWEWLTNGSEKGKSEYIEIE</sequence>
<name>A0A0D0EK48_9FLAO</name>
<dbReference type="InterPro" id="IPR058595">
    <property type="entry name" value="Avidin-like"/>
</dbReference>
<dbReference type="Proteomes" id="UP000198302">
    <property type="component" value="Unassembled WGS sequence"/>
</dbReference>
<dbReference type="RefSeq" id="WP_041519492.1">
    <property type="nucleotide sequence ID" value="NZ_JPRK01000015.1"/>
</dbReference>
<dbReference type="AlphaFoldDB" id="A0A0D0EK48"/>
<evidence type="ECO:0008006" key="5">
    <source>
        <dbReference type="Google" id="ProtNLM"/>
    </source>
</evidence>